<comment type="caution">
    <text evidence="1">The sequence shown here is derived from an EMBL/GenBank/DDBJ whole genome shotgun (WGS) entry which is preliminary data.</text>
</comment>
<feature type="non-terminal residue" evidence="1">
    <location>
        <position position="149"/>
    </location>
</feature>
<gene>
    <name evidence="1" type="ORF">S12H4_50467</name>
</gene>
<organism evidence="1">
    <name type="scientific">marine sediment metagenome</name>
    <dbReference type="NCBI Taxonomy" id="412755"/>
    <lineage>
        <taxon>unclassified sequences</taxon>
        <taxon>metagenomes</taxon>
        <taxon>ecological metagenomes</taxon>
    </lineage>
</organism>
<dbReference type="AlphaFoldDB" id="X1URD0"/>
<protein>
    <submittedName>
        <fullName evidence="1">Uncharacterized protein</fullName>
    </submittedName>
</protein>
<name>X1URD0_9ZZZZ</name>
<proteinExistence type="predicted"/>
<accession>X1URD0</accession>
<dbReference type="EMBL" id="BARW01031784">
    <property type="protein sequence ID" value="GAJ06167.1"/>
    <property type="molecule type" value="Genomic_DNA"/>
</dbReference>
<sequence>MSGDAKDEDKGASGFNPLTGQITLQGTGFSTQVKAGTIFRVLNISSVEIDVEAIKVQTDKISGKMLFCMDFWSEPVEEVALTTTAGDKTLPKVTVADLPTGATIVRAIAMVKLRMADNTNADNVNGLDGATVAGTSQVIQVADDTPGTY</sequence>
<evidence type="ECO:0000313" key="1">
    <source>
        <dbReference type="EMBL" id="GAJ06167.1"/>
    </source>
</evidence>
<reference evidence="1" key="1">
    <citation type="journal article" date="2014" name="Front. Microbiol.">
        <title>High frequency of phylogenetically diverse reductive dehalogenase-homologous genes in deep subseafloor sedimentary metagenomes.</title>
        <authorList>
            <person name="Kawai M."/>
            <person name="Futagami T."/>
            <person name="Toyoda A."/>
            <person name="Takaki Y."/>
            <person name="Nishi S."/>
            <person name="Hori S."/>
            <person name="Arai W."/>
            <person name="Tsubouchi T."/>
            <person name="Morono Y."/>
            <person name="Uchiyama I."/>
            <person name="Ito T."/>
            <person name="Fujiyama A."/>
            <person name="Inagaki F."/>
            <person name="Takami H."/>
        </authorList>
    </citation>
    <scope>NUCLEOTIDE SEQUENCE</scope>
    <source>
        <strain evidence="1">Expedition CK06-06</strain>
    </source>
</reference>